<protein>
    <recommendedName>
        <fullName evidence="1">Reverse transcriptase Ty1/copia-type domain-containing protein</fullName>
    </recommendedName>
</protein>
<reference evidence="2 3" key="1">
    <citation type="submission" date="2017-11" db="EMBL/GenBank/DDBJ databases">
        <title>De-novo sequencing of pomegranate (Punica granatum L.) genome.</title>
        <authorList>
            <person name="Akparov Z."/>
            <person name="Amiraslanov A."/>
            <person name="Hajiyeva S."/>
            <person name="Abbasov M."/>
            <person name="Kaur K."/>
            <person name="Hamwieh A."/>
            <person name="Solovyev V."/>
            <person name="Salamov A."/>
            <person name="Braich B."/>
            <person name="Kosarev P."/>
            <person name="Mahmoud A."/>
            <person name="Hajiyev E."/>
            <person name="Babayeva S."/>
            <person name="Izzatullayeva V."/>
            <person name="Mammadov A."/>
            <person name="Mammadov A."/>
            <person name="Sharifova S."/>
            <person name="Ojaghi J."/>
            <person name="Eynullazada K."/>
            <person name="Bayramov B."/>
            <person name="Abdulazimova A."/>
            <person name="Shahmuradov I."/>
        </authorList>
    </citation>
    <scope>NUCLEOTIDE SEQUENCE [LARGE SCALE GENOMIC DNA]</scope>
    <source>
        <strain evidence="3">cv. AG2017</strain>
        <tissue evidence="2">Leaf</tissue>
    </source>
</reference>
<dbReference type="EMBL" id="PGOL01001856">
    <property type="protein sequence ID" value="PKI53504.1"/>
    <property type="molecule type" value="Genomic_DNA"/>
</dbReference>
<comment type="caution">
    <text evidence="2">The sequence shown here is derived from an EMBL/GenBank/DDBJ whole genome shotgun (WGS) entry which is preliminary data.</text>
</comment>
<feature type="domain" description="Reverse transcriptase Ty1/copia-type" evidence="1">
    <location>
        <begin position="26"/>
        <end position="91"/>
    </location>
</feature>
<sequence>MTYSHAAKDHRWRLAIADEIQALEDNGTWIIQSLPSGKKPIGCKWVFKIKKWADGTVERYTARLVAKGFTQIEGVNFHETFAPVAKLVTVEVDHSLFTFSHDGVFLAVLVYVDDMILVATDSLSCTHFKNYLHKCFHIKDLGPLSYFLGIEFIRSSSGLFLNQPYCDADWASCPMTRWSLTGYFITLEGSPISWKTKKQTTVSKSSAEAEYRAMTTIVSELLWLRPLLNSLDVYRAGPMHLFCDNQAALHIASNPVFHDRIKHIEIDCHFIRHHLRSGVVATSHVSSCFQLQTKWDTNQSLASWLRADCNEQWLADIL</sequence>
<dbReference type="AlphaFoldDB" id="A0A2I0JB92"/>
<dbReference type="STRING" id="22663.A0A2I0JB92"/>
<dbReference type="Pfam" id="PF07727">
    <property type="entry name" value="RVT_2"/>
    <property type="match status" value="2"/>
</dbReference>
<evidence type="ECO:0000313" key="3">
    <source>
        <dbReference type="Proteomes" id="UP000233551"/>
    </source>
</evidence>
<dbReference type="Proteomes" id="UP000233551">
    <property type="component" value="Unassembled WGS sequence"/>
</dbReference>
<dbReference type="CDD" id="cd09272">
    <property type="entry name" value="RNase_HI_RT_Ty1"/>
    <property type="match status" value="1"/>
</dbReference>
<evidence type="ECO:0000259" key="1">
    <source>
        <dbReference type="Pfam" id="PF07727"/>
    </source>
</evidence>
<gene>
    <name evidence="2" type="ORF">CRG98_026111</name>
</gene>
<organism evidence="2 3">
    <name type="scientific">Punica granatum</name>
    <name type="common">Pomegranate</name>
    <dbReference type="NCBI Taxonomy" id="22663"/>
    <lineage>
        <taxon>Eukaryota</taxon>
        <taxon>Viridiplantae</taxon>
        <taxon>Streptophyta</taxon>
        <taxon>Embryophyta</taxon>
        <taxon>Tracheophyta</taxon>
        <taxon>Spermatophyta</taxon>
        <taxon>Magnoliopsida</taxon>
        <taxon>eudicotyledons</taxon>
        <taxon>Gunneridae</taxon>
        <taxon>Pentapetalae</taxon>
        <taxon>rosids</taxon>
        <taxon>malvids</taxon>
        <taxon>Myrtales</taxon>
        <taxon>Lythraceae</taxon>
        <taxon>Punica</taxon>
    </lineage>
</organism>
<proteinExistence type="predicted"/>
<dbReference type="InterPro" id="IPR043502">
    <property type="entry name" value="DNA/RNA_pol_sf"/>
</dbReference>
<feature type="domain" description="Reverse transcriptase Ty1/copia-type" evidence="1">
    <location>
        <begin position="104"/>
        <end position="163"/>
    </location>
</feature>
<keyword evidence="3" id="KW-1185">Reference proteome</keyword>
<dbReference type="PANTHER" id="PTHR11439:SF498">
    <property type="entry name" value="DNAK FAMILY PROTEIN"/>
    <property type="match status" value="1"/>
</dbReference>
<dbReference type="SUPFAM" id="SSF56672">
    <property type="entry name" value="DNA/RNA polymerases"/>
    <property type="match status" value="1"/>
</dbReference>
<accession>A0A2I0JB92</accession>
<dbReference type="InterPro" id="IPR013103">
    <property type="entry name" value="RVT_2"/>
</dbReference>
<name>A0A2I0JB92_PUNGR</name>
<dbReference type="PANTHER" id="PTHR11439">
    <property type="entry name" value="GAG-POL-RELATED RETROTRANSPOSON"/>
    <property type="match status" value="1"/>
</dbReference>
<evidence type="ECO:0000313" key="2">
    <source>
        <dbReference type="EMBL" id="PKI53504.1"/>
    </source>
</evidence>